<feature type="domain" description="Large ribosomal subunit protein uL5 N-terminal" evidence="4">
    <location>
        <begin position="29"/>
        <end position="85"/>
    </location>
</feature>
<organism evidence="6">
    <name type="scientific">freshwater metagenome</name>
    <dbReference type="NCBI Taxonomy" id="449393"/>
    <lineage>
        <taxon>unclassified sequences</taxon>
        <taxon>metagenomes</taxon>
        <taxon>ecological metagenomes</taxon>
    </lineage>
</organism>
<dbReference type="FunFam" id="3.30.1440.10:FF:000001">
    <property type="entry name" value="50S ribosomal protein L5"/>
    <property type="match status" value="1"/>
</dbReference>
<dbReference type="GO" id="GO:0005840">
    <property type="term" value="C:ribosome"/>
    <property type="evidence" value="ECO:0007669"/>
    <property type="project" value="UniProtKB-KW"/>
</dbReference>
<keyword evidence="2" id="KW-0689">Ribosomal protein</keyword>
<dbReference type="PIRSF" id="PIRSF002161">
    <property type="entry name" value="Ribosomal_L5"/>
    <property type="match status" value="1"/>
</dbReference>
<dbReference type="Pfam" id="PF00673">
    <property type="entry name" value="Ribosomal_L5_C"/>
    <property type="match status" value="1"/>
</dbReference>
<dbReference type="GO" id="GO:0003735">
    <property type="term" value="F:structural constituent of ribosome"/>
    <property type="evidence" value="ECO:0007669"/>
    <property type="project" value="InterPro"/>
</dbReference>
<keyword evidence="3" id="KW-0687">Ribonucleoprotein</keyword>
<evidence type="ECO:0000256" key="1">
    <source>
        <dbReference type="ARBA" id="ARBA00008553"/>
    </source>
</evidence>
<dbReference type="HAMAP" id="MF_01333_B">
    <property type="entry name" value="Ribosomal_uL5_B"/>
    <property type="match status" value="1"/>
</dbReference>
<dbReference type="Pfam" id="PF00281">
    <property type="entry name" value="Ribosomal_L5"/>
    <property type="match status" value="1"/>
</dbReference>
<evidence type="ECO:0000259" key="4">
    <source>
        <dbReference type="Pfam" id="PF00281"/>
    </source>
</evidence>
<dbReference type="InterPro" id="IPR031310">
    <property type="entry name" value="Ribosomal_uL5_N"/>
</dbReference>
<dbReference type="EMBL" id="CAEZSL010000019">
    <property type="protein sequence ID" value="CAB4535171.1"/>
    <property type="molecule type" value="Genomic_DNA"/>
</dbReference>
<protein>
    <submittedName>
        <fullName evidence="6">Unannotated protein</fullName>
    </submittedName>
</protein>
<comment type="similarity">
    <text evidence="1">Belongs to the universal ribosomal protein uL5 family.</text>
</comment>
<dbReference type="InterPro" id="IPR020930">
    <property type="entry name" value="Ribosomal_uL5_bac-type"/>
</dbReference>
<proteinExistence type="inferred from homology"/>
<sequence length="208" mass="23173">MSTATMPRLKSKYQSEICAALQASLELSNVMQVPRLEKIVVNMGVGRATQQPSLLEGAVADMTRITGQKPKVTKSRDSIANFKLRENQAIGCMVTLRGDRMWEFLDRLISVAIPRIRDFRGLPSHSWDGRGNYTFGLSDQTVFPEIEYDKIDAPRGMDITIVTTAMTNDQGRALLDAFGFPFKRGAEATVATKKKSNVRGPQFSKKKK</sequence>
<evidence type="ECO:0000256" key="3">
    <source>
        <dbReference type="ARBA" id="ARBA00023274"/>
    </source>
</evidence>
<dbReference type="SUPFAM" id="SSF55282">
    <property type="entry name" value="RL5-like"/>
    <property type="match status" value="1"/>
</dbReference>
<reference evidence="6" key="1">
    <citation type="submission" date="2020-05" db="EMBL/GenBank/DDBJ databases">
        <authorList>
            <person name="Chiriac C."/>
            <person name="Salcher M."/>
            <person name="Ghai R."/>
            <person name="Kavagutti S V."/>
        </authorList>
    </citation>
    <scope>NUCLEOTIDE SEQUENCE</scope>
</reference>
<accession>A0A6J6B832</accession>
<dbReference type="GO" id="GO:1990904">
    <property type="term" value="C:ribonucleoprotein complex"/>
    <property type="evidence" value="ECO:0007669"/>
    <property type="project" value="UniProtKB-KW"/>
</dbReference>
<evidence type="ECO:0000259" key="5">
    <source>
        <dbReference type="Pfam" id="PF00673"/>
    </source>
</evidence>
<dbReference type="PANTHER" id="PTHR11994">
    <property type="entry name" value="60S RIBOSOMAL PROTEIN L11-RELATED"/>
    <property type="match status" value="1"/>
</dbReference>
<dbReference type="InterPro" id="IPR031309">
    <property type="entry name" value="Ribosomal_uL5_C"/>
</dbReference>
<dbReference type="GO" id="GO:0006412">
    <property type="term" value="P:translation"/>
    <property type="evidence" value="ECO:0007669"/>
    <property type="project" value="InterPro"/>
</dbReference>
<dbReference type="AlphaFoldDB" id="A0A6J6B832"/>
<dbReference type="InterPro" id="IPR022803">
    <property type="entry name" value="Ribosomal_uL5_dom_sf"/>
</dbReference>
<dbReference type="Gene3D" id="3.30.1440.10">
    <property type="match status" value="1"/>
</dbReference>
<dbReference type="NCBIfam" id="NF000585">
    <property type="entry name" value="PRK00010.1"/>
    <property type="match status" value="1"/>
</dbReference>
<gene>
    <name evidence="6" type="ORF">UFOPK1421_00295</name>
</gene>
<feature type="domain" description="Large ribosomal subunit protein uL5 C-terminal" evidence="5">
    <location>
        <begin position="90"/>
        <end position="182"/>
    </location>
</feature>
<name>A0A6J6B832_9ZZZZ</name>
<dbReference type="InterPro" id="IPR002132">
    <property type="entry name" value="Ribosomal_uL5"/>
</dbReference>
<evidence type="ECO:0000256" key="2">
    <source>
        <dbReference type="ARBA" id="ARBA00022980"/>
    </source>
</evidence>
<evidence type="ECO:0000313" key="6">
    <source>
        <dbReference type="EMBL" id="CAB4535171.1"/>
    </source>
</evidence>